<evidence type="ECO:0000256" key="4">
    <source>
        <dbReference type="ARBA" id="ARBA00022989"/>
    </source>
</evidence>
<feature type="domain" description="J" evidence="8">
    <location>
        <begin position="41"/>
        <end position="105"/>
    </location>
</feature>
<dbReference type="PANTHER" id="PTHR44653:SF2">
    <property type="entry name" value="DNAJ HOMOLOG SUBFAMILY C MEMBER 1"/>
    <property type="match status" value="1"/>
</dbReference>
<dbReference type="GO" id="GO:0012505">
    <property type="term" value="C:endomembrane system"/>
    <property type="evidence" value="ECO:0007669"/>
    <property type="project" value="UniProtKB-SubCell"/>
</dbReference>
<evidence type="ECO:0000256" key="1">
    <source>
        <dbReference type="ARBA" id="ARBA00004123"/>
    </source>
</evidence>
<dbReference type="PANTHER" id="PTHR44653">
    <property type="entry name" value="DNAJ HOMOLOG SUBFAMILY C MEMBER 1"/>
    <property type="match status" value="1"/>
</dbReference>
<dbReference type="OMA" id="AAYWERK"/>
<dbReference type="STRING" id="126957.T1J5H6"/>
<dbReference type="Pfam" id="PF23082">
    <property type="entry name" value="Myb_DNA-binding_2"/>
    <property type="match status" value="1"/>
</dbReference>
<dbReference type="InterPro" id="IPR018253">
    <property type="entry name" value="DnaJ_domain_CS"/>
</dbReference>
<evidence type="ECO:0000259" key="9">
    <source>
        <dbReference type="PROSITE" id="PS50090"/>
    </source>
</evidence>
<feature type="transmembrane region" description="Helical" evidence="7">
    <location>
        <begin position="6"/>
        <end position="24"/>
    </location>
</feature>
<evidence type="ECO:0000256" key="2">
    <source>
        <dbReference type="ARBA" id="ARBA00022692"/>
    </source>
</evidence>
<evidence type="ECO:0000313" key="12">
    <source>
        <dbReference type="Proteomes" id="UP000014500"/>
    </source>
</evidence>
<evidence type="ECO:0008006" key="13">
    <source>
        <dbReference type="Google" id="ProtNLM"/>
    </source>
</evidence>
<dbReference type="eggNOG" id="KOG0724">
    <property type="taxonomic scope" value="Eukaryota"/>
</dbReference>
<comment type="subcellular location">
    <subcellularLocation>
        <location evidence="6">Endomembrane system</location>
        <topology evidence="6">Single-pass membrane protein</topology>
    </subcellularLocation>
    <subcellularLocation>
        <location evidence="1">Nucleus</location>
    </subcellularLocation>
</comment>
<evidence type="ECO:0000256" key="6">
    <source>
        <dbReference type="ARBA" id="ARBA00037847"/>
    </source>
</evidence>
<dbReference type="PROSITE" id="PS50076">
    <property type="entry name" value="DNAJ_2"/>
    <property type="match status" value="1"/>
</dbReference>
<dbReference type="SMART" id="SM00271">
    <property type="entry name" value="DnaJ"/>
    <property type="match status" value="1"/>
</dbReference>
<dbReference type="EMBL" id="JH431863">
    <property type="status" value="NOT_ANNOTATED_CDS"/>
    <property type="molecule type" value="Genomic_DNA"/>
</dbReference>
<feature type="domain" description="SANT" evidence="10">
    <location>
        <begin position="291"/>
        <end position="345"/>
    </location>
</feature>
<accession>T1J5H6</accession>
<evidence type="ECO:0000259" key="10">
    <source>
        <dbReference type="PROSITE" id="PS51293"/>
    </source>
</evidence>
<dbReference type="SUPFAM" id="SSF46689">
    <property type="entry name" value="Homeodomain-like"/>
    <property type="match status" value="2"/>
</dbReference>
<dbReference type="Pfam" id="PF00226">
    <property type="entry name" value="DnaJ"/>
    <property type="match status" value="1"/>
</dbReference>
<reference evidence="11" key="2">
    <citation type="submission" date="2015-02" db="UniProtKB">
        <authorList>
            <consortium name="EnsemblMetazoa"/>
        </authorList>
    </citation>
    <scope>IDENTIFICATION</scope>
</reference>
<dbReference type="InterPro" id="IPR001005">
    <property type="entry name" value="SANT/Myb"/>
</dbReference>
<feature type="domain" description="Myb-like" evidence="9">
    <location>
        <begin position="416"/>
        <end position="470"/>
    </location>
</feature>
<dbReference type="CDD" id="cd00167">
    <property type="entry name" value="SANT"/>
    <property type="match status" value="2"/>
</dbReference>
<reference evidence="12" key="1">
    <citation type="submission" date="2011-05" db="EMBL/GenBank/DDBJ databases">
        <authorList>
            <person name="Richards S.R."/>
            <person name="Qu J."/>
            <person name="Jiang H."/>
            <person name="Jhangiani S.N."/>
            <person name="Agravi P."/>
            <person name="Goodspeed R."/>
            <person name="Gross S."/>
            <person name="Mandapat C."/>
            <person name="Jackson L."/>
            <person name="Mathew T."/>
            <person name="Pu L."/>
            <person name="Thornton R."/>
            <person name="Saada N."/>
            <person name="Wilczek-Boney K.B."/>
            <person name="Lee S."/>
            <person name="Kovar C."/>
            <person name="Wu Y."/>
            <person name="Scherer S.E."/>
            <person name="Worley K.C."/>
            <person name="Muzny D.M."/>
            <person name="Gibbs R."/>
        </authorList>
    </citation>
    <scope>NUCLEOTIDE SEQUENCE</scope>
    <source>
        <strain evidence="12">Brora</strain>
    </source>
</reference>
<dbReference type="SMART" id="SM00717">
    <property type="entry name" value="SANT"/>
    <property type="match status" value="2"/>
</dbReference>
<evidence type="ECO:0000256" key="7">
    <source>
        <dbReference type="SAM" id="Phobius"/>
    </source>
</evidence>
<dbReference type="HOGENOM" id="CLU_036945_2_0_1"/>
<dbReference type="PRINTS" id="PR00625">
    <property type="entry name" value="JDOMAIN"/>
</dbReference>
<dbReference type="SUPFAM" id="SSF46565">
    <property type="entry name" value="Chaperone J-domain"/>
    <property type="match status" value="1"/>
</dbReference>
<dbReference type="InterPro" id="IPR017884">
    <property type="entry name" value="SANT_dom"/>
</dbReference>
<dbReference type="PhylomeDB" id="T1J5H6"/>
<dbReference type="PROSITE" id="PS00636">
    <property type="entry name" value="DNAJ_1"/>
    <property type="match status" value="1"/>
</dbReference>
<keyword evidence="5 7" id="KW-0472">Membrane</keyword>
<dbReference type="PROSITE" id="PS50090">
    <property type="entry name" value="MYB_LIKE"/>
    <property type="match status" value="1"/>
</dbReference>
<dbReference type="CDD" id="cd06257">
    <property type="entry name" value="DnaJ"/>
    <property type="match status" value="1"/>
</dbReference>
<keyword evidence="3" id="KW-0732">Signal</keyword>
<dbReference type="PROSITE" id="PS51293">
    <property type="entry name" value="SANT"/>
    <property type="match status" value="1"/>
</dbReference>
<dbReference type="InterPro" id="IPR001623">
    <property type="entry name" value="DnaJ_domain"/>
</dbReference>
<keyword evidence="12" id="KW-1185">Reference proteome</keyword>
<protein>
    <recommendedName>
        <fullName evidence="13">DnaJ homolog subfamily C member 1</fullName>
    </recommendedName>
</protein>
<dbReference type="Gene3D" id="1.10.10.60">
    <property type="entry name" value="Homeodomain-like"/>
    <property type="match status" value="2"/>
</dbReference>
<organism evidence="11 12">
    <name type="scientific">Strigamia maritima</name>
    <name type="common">European centipede</name>
    <name type="synonym">Geophilus maritimus</name>
    <dbReference type="NCBI Taxonomy" id="126957"/>
    <lineage>
        <taxon>Eukaryota</taxon>
        <taxon>Metazoa</taxon>
        <taxon>Ecdysozoa</taxon>
        <taxon>Arthropoda</taxon>
        <taxon>Myriapoda</taxon>
        <taxon>Chilopoda</taxon>
        <taxon>Pleurostigmophora</taxon>
        <taxon>Geophilomorpha</taxon>
        <taxon>Linotaeniidae</taxon>
        <taxon>Strigamia</taxon>
    </lineage>
</organism>
<keyword evidence="4 7" id="KW-1133">Transmembrane helix</keyword>
<dbReference type="Proteomes" id="UP000014500">
    <property type="component" value="Unassembled WGS sequence"/>
</dbReference>
<dbReference type="GO" id="GO:0005634">
    <property type="term" value="C:nucleus"/>
    <property type="evidence" value="ECO:0007669"/>
    <property type="project" value="UniProtKB-SubCell"/>
</dbReference>
<name>T1J5H6_STRMM</name>
<dbReference type="EnsemblMetazoa" id="SMAR008876-RA">
    <property type="protein sequence ID" value="SMAR008876-PA"/>
    <property type="gene ID" value="SMAR008876"/>
</dbReference>
<proteinExistence type="predicted"/>
<dbReference type="AlphaFoldDB" id="T1J5H6"/>
<evidence type="ECO:0000256" key="5">
    <source>
        <dbReference type="ARBA" id="ARBA00023136"/>
    </source>
</evidence>
<dbReference type="Gene3D" id="1.10.287.110">
    <property type="entry name" value="DnaJ domain"/>
    <property type="match status" value="1"/>
</dbReference>
<keyword evidence="2 7" id="KW-0812">Transmembrane</keyword>
<feature type="transmembrane region" description="Helical" evidence="7">
    <location>
        <begin position="127"/>
        <end position="150"/>
    </location>
</feature>
<dbReference type="InterPro" id="IPR036869">
    <property type="entry name" value="J_dom_sf"/>
</dbReference>
<sequence>MLWLRIIFTIYLFLTCCVNSIFAWDTRELELFDLVEEVNRNFYEILGLQQEATVIDIRKAYRRMSLQLHPDKNKDRNAEEKFRQLVAIYEVLKDLEKRRIYDNILLNGLPTWKQPVYYYRHVRKMSLLELTIFLFLLATGAQYLFAWSVYIEKKYELEDILSAKFKKKEKKLRKFKNFEDFSTDAIMAEINLLPKPKYQDLLPFKLCDYFIYFIKSTPGCYQKWRDLWMQVRLEDDISEHDSQDETEERIKKPRRKKVFEIPEFAGEYSDSVEPPINDTRPEPPIIESRTVESNTWTDEQLVILIRAINKYPGGVANRWEKIAHFVGRSVLEVVTAAKQLKANTDSGVSISTSVQGITGTLNEHVEVKKKKKGALSEEMLERQMKLDNWREHSPRGVAKEEYKAAQADKALQAANEANMSSGVWNQKQQKALESALSLFAKGSGERWENIAGCVPGKTKDECMVRYKELAEVVRKKRQSVAR</sequence>
<dbReference type="InterPro" id="IPR009057">
    <property type="entry name" value="Homeodomain-like_sf"/>
</dbReference>
<evidence type="ECO:0000313" key="11">
    <source>
        <dbReference type="EnsemblMetazoa" id="SMAR008876-PA"/>
    </source>
</evidence>
<evidence type="ECO:0000256" key="3">
    <source>
        <dbReference type="ARBA" id="ARBA00022729"/>
    </source>
</evidence>
<evidence type="ECO:0000259" key="8">
    <source>
        <dbReference type="PROSITE" id="PS50076"/>
    </source>
</evidence>
<dbReference type="InterPro" id="IPR052606">
    <property type="entry name" value="DnaJ_domain_protein"/>
</dbReference>